<dbReference type="EMBL" id="JAYKXP010000005">
    <property type="protein sequence ID" value="KAK7058597.1"/>
    <property type="molecule type" value="Genomic_DNA"/>
</dbReference>
<name>A0AAW0E411_9AGAR</name>
<reference evidence="2 3" key="1">
    <citation type="submission" date="2024-01" db="EMBL/GenBank/DDBJ databases">
        <title>A draft genome for a cacao thread blight-causing isolate of Paramarasmius palmivorus.</title>
        <authorList>
            <person name="Baruah I.K."/>
            <person name="Bukari Y."/>
            <person name="Amoako-Attah I."/>
            <person name="Meinhardt L.W."/>
            <person name="Bailey B.A."/>
            <person name="Cohen S.P."/>
        </authorList>
    </citation>
    <scope>NUCLEOTIDE SEQUENCE [LARGE SCALE GENOMIC DNA]</scope>
    <source>
        <strain evidence="2 3">GH-12</strain>
    </source>
</reference>
<keyword evidence="3" id="KW-1185">Reference proteome</keyword>
<protein>
    <recommendedName>
        <fullName evidence="4">RNI-like protein</fullName>
    </recommendedName>
</protein>
<dbReference type="SUPFAM" id="SSF81383">
    <property type="entry name" value="F-box domain"/>
    <property type="match status" value="1"/>
</dbReference>
<dbReference type="SUPFAM" id="SSF52047">
    <property type="entry name" value="RNI-like"/>
    <property type="match status" value="1"/>
</dbReference>
<dbReference type="InterPro" id="IPR032675">
    <property type="entry name" value="LRR_dom_sf"/>
</dbReference>
<dbReference type="GO" id="GO:0031146">
    <property type="term" value="P:SCF-dependent proteasomal ubiquitin-dependent protein catabolic process"/>
    <property type="evidence" value="ECO:0007669"/>
    <property type="project" value="TreeGrafter"/>
</dbReference>
<evidence type="ECO:0000313" key="3">
    <source>
        <dbReference type="Proteomes" id="UP001383192"/>
    </source>
</evidence>
<dbReference type="Proteomes" id="UP001383192">
    <property type="component" value="Unassembled WGS sequence"/>
</dbReference>
<dbReference type="InterPro" id="IPR036047">
    <property type="entry name" value="F-box-like_dom_sf"/>
</dbReference>
<dbReference type="InterPro" id="IPR006553">
    <property type="entry name" value="Leu-rich_rpt_Cys-con_subtyp"/>
</dbReference>
<dbReference type="Pfam" id="PF13516">
    <property type="entry name" value="LRR_6"/>
    <property type="match status" value="1"/>
</dbReference>
<evidence type="ECO:0000313" key="2">
    <source>
        <dbReference type="EMBL" id="KAK7058597.1"/>
    </source>
</evidence>
<comment type="caution">
    <text evidence="2">The sequence shown here is derived from an EMBL/GenBank/DDBJ whole genome shotgun (WGS) entry which is preliminary data.</text>
</comment>
<evidence type="ECO:0008006" key="4">
    <source>
        <dbReference type="Google" id="ProtNLM"/>
    </source>
</evidence>
<organism evidence="2 3">
    <name type="scientific">Paramarasmius palmivorus</name>
    <dbReference type="NCBI Taxonomy" id="297713"/>
    <lineage>
        <taxon>Eukaryota</taxon>
        <taxon>Fungi</taxon>
        <taxon>Dikarya</taxon>
        <taxon>Basidiomycota</taxon>
        <taxon>Agaricomycotina</taxon>
        <taxon>Agaricomycetes</taxon>
        <taxon>Agaricomycetidae</taxon>
        <taxon>Agaricales</taxon>
        <taxon>Marasmiineae</taxon>
        <taxon>Marasmiaceae</taxon>
        <taxon>Paramarasmius</taxon>
    </lineage>
</organism>
<sequence length="990" mass="108488">MSRTHGIDNEDPLWYFEPLDPLTDFGSPSTSSMAMEGIEDEGAMDASSSLQQKGKGKAPSLPMPIMISPLETPTFDEFGVSPPWSAASSYYDPAPGTPIASSPTPSSVSFTLGSFTTNWRTSTASEFEEGPSIVHDKWKGKERAADLEEDISLTTSLAAPEQLHRVFSLPSQSSASPSSPSPAMRTIHELSATVDSSTDHPSVNNEEATSASMAKPLKPSRRYSYPHSNTNIRRPLATSSMAKLKAKLGSSNKIHGNLARKLLSRKPSEGPSSVSHSGRKPVKDSADRVDQPLEMDKALVAANVPPYVFAPAPQLPFVLKTKGRSLSSPYPLSVLDMIPATSQDIFVPIPVVARNHFDEMLPRELKLHVLASLVALHESDFEGAVKRGEWTALKSASTKNRWTGKDRGIRELVRLSGVSKSWQLLIFDGQLWSQLNLRSFPVMPRSLLSRLASAGGRFTTSLELAGHTHLNSVTLLDIADKLSAPDNESVSIASFTGQPFTRLTTVNLHGCTAINTRSLHHLLVRSPFLQTLCLRGLTVVTNTTCDILGMYNPHIISLDMSRCPSMDAEGIRRLAAAALGRGEPMALKELRIGGLKNITDSVMATLGKATPFLEVLDLSYSRQLHNSAVEAFVLCDTSGGTEEYYGCKTIAVSRDTRDGPCVRKRVTALRHLNLSCCTLLTDNACEMLVGTVPQLEFFEMAGIGEDLKDDGLVKLLETTPMIRRLDLEDASDITDTVLEVLTPSMEDPLLSGEDADADGDDIVEPGHALEELVISWASNLTETALISLIRSCRRLRRVEADNTRMGTAVVKEFVEASRKRGIVNAKLGVVDCRQVGDHIIRELSADIRPRMGWRGWEARKLKYLDGRDFGCRPQWEVDAGMPKEKEKDPDKELIMKVAQGQDELDERRVVVKLYSTWQTVWATREKRRKENAKKKANAESDSEADVFGSRVFGRGSARWWAPGGRRSRPGSGTNSPSPFELNANDGCLIM</sequence>
<feature type="region of interest" description="Disordered" evidence="1">
    <location>
        <begin position="25"/>
        <end position="61"/>
    </location>
</feature>
<feature type="compositionally biased region" description="Low complexity" evidence="1">
    <location>
        <begin position="969"/>
        <end position="978"/>
    </location>
</feature>
<evidence type="ECO:0000256" key="1">
    <source>
        <dbReference type="SAM" id="MobiDB-lite"/>
    </source>
</evidence>
<feature type="region of interest" description="Disordered" evidence="1">
    <location>
        <begin position="193"/>
        <end position="237"/>
    </location>
</feature>
<feature type="compositionally biased region" description="Polar residues" evidence="1">
    <location>
        <begin position="193"/>
        <end position="212"/>
    </location>
</feature>
<dbReference type="InterPro" id="IPR001611">
    <property type="entry name" value="Leu-rich_rpt"/>
</dbReference>
<proteinExistence type="predicted"/>
<dbReference type="SMART" id="SM00367">
    <property type="entry name" value="LRR_CC"/>
    <property type="match status" value="8"/>
</dbReference>
<gene>
    <name evidence="2" type="ORF">VNI00_002233</name>
</gene>
<dbReference type="Gene3D" id="3.80.10.10">
    <property type="entry name" value="Ribonuclease Inhibitor"/>
    <property type="match status" value="2"/>
</dbReference>
<dbReference type="AlphaFoldDB" id="A0AAW0E411"/>
<dbReference type="GO" id="GO:0019005">
    <property type="term" value="C:SCF ubiquitin ligase complex"/>
    <property type="evidence" value="ECO:0007669"/>
    <property type="project" value="TreeGrafter"/>
</dbReference>
<dbReference type="PANTHER" id="PTHR13318">
    <property type="entry name" value="PARTNER OF PAIRED, ISOFORM B-RELATED"/>
    <property type="match status" value="1"/>
</dbReference>
<accession>A0AAW0E411</accession>
<feature type="compositionally biased region" description="Polar residues" evidence="1">
    <location>
        <begin position="226"/>
        <end position="237"/>
    </location>
</feature>
<feature type="region of interest" description="Disordered" evidence="1">
    <location>
        <begin position="263"/>
        <end position="287"/>
    </location>
</feature>
<feature type="region of interest" description="Disordered" evidence="1">
    <location>
        <begin position="956"/>
        <end position="985"/>
    </location>
</feature>